<dbReference type="EMBL" id="MFFM01000022">
    <property type="protein sequence ID" value="OGF13270.1"/>
    <property type="molecule type" value="Genomic_DNA"/>
</dbReference>
<reference evidence="2 3" key="1">
    <citation type="journal article" date="2016" name="Nat. Commun.">
        <title>Thousands of microbial genomes shed light on interconnected biogeochemical processes in an aquifer system.</title>
        <authorList>
            <person name="Anantharaman K."/>
            <person name="Brown C.T."/>
            <person name="Hug L.A."/>
            <person name="Sharon I."/>
            <person name="Castelle C.J."/>
            <person name="Probst A.J."/>
            <person name="Thomas B.C."/>
            <person name="Singh A."/>
            <person name="Wilkins M.J."/>
            <person name="Karaoz U."/>
            <person name="Brodie E.L."/>
            <person name="Williams K.H."/>
            <person name="Hubbard S.S."/>
            <person name="Banfield J.F."/>
        </authorList>
    </citation>
    <scope>NUCLEOTIDE SEQUENCE [LARGE SCALE GENOMIC DNA]</scope>
</reference>
<name>A0A1F5RFN9_9BACT</name>
<feature type="signal peptide" evidence="1">
    <location>
        <begin position="1"/>
        <end position="21"/>
    </location>
</feature>
<dbReference type="Proteomes" id="UP000177230">
    <property type="component" value="Unassembled WGS sequence"/>
</dbReference>
<sequence>MQKLKLLANPGSLLIIVLALASVGYAADPPAATGTIDLKAAGEDTLFRAQNYVYEPAGRRDPFKSLVQKKGEGSGVTDVSTLDVSNMTLTGIIWGPSGRLALINDTQGVGYIIKPGDQVIGGKVFAITDSSVVFEQGDPGSTVKFVVPLTESKSKGSKRK</sequence>
<organism evidence="2 3">
    <name type="scientific">Candidatus Edwardsbacteria bacterium GWF2_54_11</name>
    <dbReference type="NCBI Taxonomy" id="1817851"/>
    <lineage>
        <taxon>Bacteria</taxon>
        <taxon>Candidatus Edwardsiibacteriota</taxon>
    </lineage>
</organism>
<evidence type="ECO:0000313" key="2">
    <source>
        <dbReference type="EMBL" id="OGF13270.1"/>
    </source>
</evidence>
<evidence type="ECO:0000256" key="1">
    <source>
        <dbReference type="SAM" id="SignalP"/>
    </source>
</evidence>
<proteinExistence type="predicted"/>
<dbReference type="AlphaFoldDB" id="A0A1F5RFN9"/>
<gene>
    <name evidence="2" type="ORF">A2024_04575</name>
</gene>
<feature type="chain" id="PRO_5009520749" description="Pilus assembly protein PilP" evidence="1">
    <location>
        <begin position="22"/>
        <end position="160"/>
    </location>
</feature>
<evidence type="ECO:0008006" key="4">
    <source>
        <dbReference type="Google" id="ProtNLM"/>
    </source>
</evidence>
<evidence type="ECO:0000313" key="3">
    <source>
        <dbReference type="Proteomes" id="UP000177230"/>
    </source>
</evidence>
<comment type="caution">
    <text evidence="2">The sequence shown here is derived from an EMBL/GenBank/DDBJ whole genome shotgun (WGS) entry which is preliminary data.</text>
</comment>
<dbReference type="Gene3D" id="2.30.30.830">
    <property type="match status" value="1"/>
</dbReference>
<accession>A0A1F5RFN9</accession>
<protein>
    <recommendedName>
        <fullName evidence="4">Pilus assembly protein PilP</fullName>
    </recommendedName>
</protein>
<keyword evidence="1" id="KW-0732">Signal</keyword>